<name>A0A6G8PVT6_9ACTN</name>
<evidence type="ECO:0000313" key="5">
    <source>
        <dbReference type="Proteomes" id="UP000502706"/>
    </source>
</evidence>
<evidence type="ECO:0000256" key="2">
    <source>
        <dbReference type="SAM" id="Phobius"/>
    </source>
</evidence>
<keyword evidence="2" id="KW-1133">Transmembrane helix</keyword>
<evidence type="ECO:0008006" key="6">
    <source>
        <dbReference type="Google" id="ProtNLM"/>
    </source>
</evidence>
<keyword evidence="3" id="KW-0732">Signal</keyword>
<feature type="transmembrane region" description="Helical" evidence="2">
    <location>
        <begin position="241"/>
        <end position="258"/>
    </location>
</feature>
<sequence>MMLVLTMFLAFFATLPTTARAASPADEACRGWYGEQAPDEQAREDNEAQVGQDVDEDGCTGMLATPGSNGPVEGASTEEDTPEKDGASGGEEFAQAEGPPDAPGTTTGEGQPECAERFESDTPEEQTREREEDRQFNVDNDGDGCIAEEPAEDSTGMDGTPADAPSGEGVPRGTSGSADDGGLTGMVLGFFRGILQWLWDNTFGWALEQMAEAFETDLLSLPTLEGRGDLLGFYTGAVEKLRPAILVGILLLGILMMVRSDNYDLAYAGFQGLPKLMGVAMAMAFLPQFMGELSRITAGITDAFFPSSGDVNGAGQELFKAAVGNMAVANFLNVILLVAAAWVGMLVMIVALLKSVLYAVLFVAGPFALVASLVPGLSSLAGSWFRGVLACAAIPALWSIELGVGVLAVESPQAFFGEGASTLGFVSEGAVVAVGAILILWVMYKTPFKVIEWAFNVQLPGRGGLVGLAKTAASLAVGIPVKTAVASAVKSATNRTSSGSTGGTVTNSGGGSANGASPQRMPGRTEKADSGEATRRIQQARRQGQQARRAENVSRSTLKYLKQMDVRDEGKERFMQGRPRGGRDTGMGGSRTGDRSWDKR</sequence>
<dbReference type="EMBL" id="CP045121">
    <property type="protein sequence ID" value="QIN78320.1"/>
    <property type="molecule type" value="Genomic_DNA"/>
</dbReference>
<dbReference type="RefSeq" id="WP_166395997.1">
    <property type="nucleotide sequence ID" value="NZ_CP045121.1"/>
</dbReference>
<feature type="compositionally biased region" description="Basic and acidic residues" evidence="1">
    <location>
        <begin position="114"/>
        <end position="136"/>
    </location>
</feature>
<feature type="compositionally biased region" description="Low complexity" evidence="1">
    <location>
        <begin position="536"/>
        <end position="547"/>
    </location>
</feature>
<gene>
    <name evidence="4" type="ORF">GBA65_07090</name>
</gene>
<organism evidence="4 5">
    <name type="scientific">Rubrobacter marinus</name>
    <dbReference type="NCBI Taxonomy" id="2653852"/>
    <lineage>
        <taxon>Bacteria</taxon>
        <taxon>Bacillati</taxon>
        <taxon>Actinomycetota</taxon>
        <taxon>Rubrobacteria</taxon>
        <taxon>Rubrobacterales</taxon>
        <taxon>Rubrobacteraceae</taxon>
        <taxon>Rubrobacter</taxon>
    </lineage>
</organism>
<feature type="compositionally biased region" description="Basic and acidic residues" evidence="1">
    <location>
        <begin position="562"/>
        <end position="575"/>
    </location>
</feature>
<keyword evidence="2" id="KW-0812">Transmembrane</keyword>
<protein>
    <recommendedName>
        <fullName evidence="6">TrbL/VirB6 plasmid conjugal transfer protein</fullName>
    </recommendedName>
</protein>
<keyword evidence="5" id="KW-1185">Reference proteome</keyword>
<feature type="transmembrane region" description="Helical" evidence="2">
    <location>
        <begin position="384"/>
        <end position="409"/>
    </location>
</feature>
<feature type="region of interest" description="Disordered" evidence="1">
    <location>
        <begin position="491"/>
        <end position="600"/>
    </location>
</feature>
<feature type="transmembrane region" description="Helical" evidence="2">
    <location>
        <begin position="327"/>
        <end position="349"/>
    </location>
</feature>
<proteinExistence type="predicted"/>
<dbReference type="KEGG" id="rmar:GBA65_07090"/>
<evidence type="ECO:0000256" key="1">
    <source>
        <dbReference type="SAM" id="MobiDB-lite"/>
    </source>
</evidence>
<evidence type="ECO:0000313" key="4">
    <source>
        <dbReference type="EMBL" id="QIN78320.1"/>
    </source>
</evidence>
<feature type="compositionally biased region" description="Low complexity" evidence="1">
    <location>
        <begin position="491"/>
        <end position="507"/>
    </location>
</feature>
<feature type="region of interest" description="Disordered" evidence="1">
    <location>
        <begin position="36"/>
        <end position="179"/>
    </location>
</feature>
<feature type="transmembrane region" description="Helical" evidence="2">
    <location>
        <begin position="356"/>
        <end position="378"/>
    </location>
</feature>
<dbReference type="Proteomes" id="UP000502706">
    <property type="component" value="Chromosome"/>
</dbReference>
<feature type="transmembrane region" description="Helical" evidence="2">
    <location>
        <begin position="421"/>
        <end position="444"/>
    </location>
</feature>
<dbReference type="AlphaFoldDB" id="A0A6G8PVT6"/>
<reference evidence="4 5" key="1">
    <citation type="submission" date="2019-10" db="EMBL/GenBank/DDBJ databases">
        <title>Rubrobacter sp nov SCSIO 52915 isolated from a deep-sea sediment in the South China Sea.</title>
        <authorList>
            <person name="Chen R.W."/>
        </authorList>
    </citation>
    <scope>NUCLEOTIDE SEQUENCE [LARGE SCALE GENOMIC DNA]</scope>
    <source>
        <strain evidence="4 5">SCSIO 52915</strain>
    </source>
</reference>
<evidence type="ECO:0000256" key="3">
    <source>
        <dbReference type="SAM" id="SignalP"/>
    </source>
</evidence>
<feature type="signal peptide" evidence="3">
    <location>
        <begin position="1"/>
        <end position="21"/>
    </location>
</feature>
<keyword evidence="2" id="KW-0472">Membrane</keyword>
<accession>A0A6G8PVT6</accession>
<feature type="compositionally biased region" description="Basic and acidic residues" evidence="1">
    <location>
        <begin position="523"/>
        <end position="535"/>
    </location>
</feature>
<feature type="chain" id="PRO_5026078696" description="TrbL/VirB6 plasmid conjugal transfer protein" evidence="3">
    <location>
        <begin position="22"/>
        <end position="600"/>
    </location>
</feature>